<dbReference type="AlphaFoldDB" id="G3H6C7"/>
<sequence length="54" mass="5725">MALSEKGLLCPAIEEIQFNPSIMQRANCSNTSTTSVLGRQGQEASGGLLRSQSN</sequence>
<accession>G3H6C7</accession>
<evidence type="ECO:0000256" key="1">
    <source>
        <dbReference type="SAM" id="MobiDB-lite"/>
    </source>
</evidence>
<dbReference type="InParanoid" id="G3H6C7"/>
<feature type="region of interest" description="Disordered" evidence="1">
    <location>
        <begin position="30"/>
        <end position="54"/>
    </location>
</feature>
<protein>
    <submittedName>
        <fullName evidence="2">Uncharacterized protein</fullName>
    </submittedName>
</protein>
<evidence type="ECO:0000313" key="2">
    <source>
        <dbReference type="EMBL" id="EGV96198.1"/>
    </source>
</evidence>
<evidence type="ECO:0000313" key="3">
    <source>
        <dbReference type="Proteomes" id="UP000001075"/>
    </source>
</evidence>
<dbReference type="EMBL" id="JH000173">
    <property type="protein sequence ID" value="EGV96198.1"/>
    <property type="molecule type" value="Genomic_DNA"/>
</dbReference>
<dbReference type="Proteomes" id="UP000001075">
    <property type="component" value="Unassembled WGS sequence"/>
</dbReference>
<organism evidence="2 3">
    <name type="scientific">Cricetulus griseus</name>
    <name type="common">Chinese hamster</name>
    <name type="synonym">Cricetulus barabensis griseus</name>
    <dbReference type="NCBI Taxonomy" id="10029"/>
    <lineage>
        <taxon>Eukaryota</taxon>
        <taxon>Metazoa</taxon>
        <taxon>Chordata</taxon>
        <taxon>Craniata</taxon>
        <taxon>Vertebrata</taxon>
        <taxon>Euteleostomi</taxon>
        <taxon>Mammalia</taxon>
        <taxon>Eutheria</taxon>
        <taxon>Euarchontoglires</taxon>
        <taxon>Glires</taxon>
        <taxon>Rodentia</taxon>
        <taxon>Myomorpha</taxon>
        <taxon>Muroidea</taxon>
        <taxon>Cricetidae</taxon>
        <taxon>Cricetinae</taxon>
        <taxon>Cricetulus</taxon>
    </lineage>
</organism>
<reference evidence="3" key="1">
    <citation type="journal article" date="2011" name="Nat. Biotechnol.">
        <title>The genomic sequence of the Chinese hamster ovary (CHO)-K1 cell line.</title>
        <authorList>
            <person name="Xu X."/>
            <person name="Nagarajan H."/>
            <person name="Lewis N.E."/>
            <person name="Pan S."/>
            <person name="Cai Z."/>
            <person name="Liu X."/>
            <person name="Chen W."/>
            <person name="Xie M."/>
            <person name="Wang W."/>
            <person name="Hammond S."/>
            <person name="Andersen M.R."/>
            <person name="Neff N."/>
            <person name="Passarelli B."/>
            <person name="Koh W."/>
            <person name="Fan H.C."/>
            <person name="Wang J."/>
            <person name="Gui Y."/>
            <person name="Lee K.H."/>
            <person name="Betenbaugh M.J."/>
            <person name="Quake S.R."/>
            <person name="Famili I."/>
            <person name="Palsson B.O."/>
            <person name="Wang J."/>
        </authorList>
    </citation>
    <scope>NUCLEOTIDE SEQUENCE [LARGE SCALE GENOMIC DNA]</scope>
    <source>
        <strain evidence="3">CHO K1 cell line</strain>
    </source>
</reference>
<proteinExistence type="predicted"/>
<name>G3H6C7_CRIGR</name>
<gene>
    <name evidence="2" type="ORF">I79_005882</name>
</gene>